<gene>
    <name evidence="7" type="ORF">DASC09_003260</name>
</gene>
<dbReference type="RefSeq" id="XP_064850001.1">
    <property type="nucleotide sequence ID" value="XM_064993929.1"/>
</dbReference>
<proteinExistence type="inferred from homology"/>
<keyword evidence="3 5" id="KW-0347">Helicase</keyword>
<reference evidence="7 8" key="1">
    <citation type="journal article" date="2023" name="Elife">
        <title>Identification of key yeast species and microbe-microbe interactions impacting larval growth of Drosophila in the wild.</title>
        <authorList>
            <person name="Mure A."/>
            <person name="Sugiura Y."/>
            <person name="Maeda R."/>
            <person name="Honda K."/>
            <person name="Sakurai N."/>
            <person name="Takahashi Y."/>
            <person name="Watada M."/>
            <person name="Katoh T."/>
            <person name="Gotoh A."/>
            <person name="Gotoh Y."/>
            <person name="Taniguchi I."/>
            <person name="Nakamura K."/>
            <person name="Hayashi T."/>
            <person name="Katayama T."/>
            <person name="Uemura T."/>
            <person name="Hattori Y."/>
        </authorList>
    </citation>
    <scope>NUCLEOTIDE SEQUENCE [LARGE SCALE GENOMIC DNA]</scope>
    <source>
        <strain evidence="7 8">SC-9</strain>
    </source>
</reference>
<keyword evidence="8" id="KW-1185">Reference proteome</keyword>
<evidence type="ECO:0000256" key="3">
    <source>
        <dbReference type="ARBA" id="ARBA00022806"/>
    </source>
</evidence>
<evidence type="ECO:0000256" key="2">
    <source>
        <dbReference type="ARBA" id="ARBA00022801"/>
    </source>
</evidence>
<accession>A0AAV5QEJ6</accession>
<keyword evidence="2 5" id="KW-0378">Hydrolase</keyword>
<dbReference type="PANTHER" id="PTHR24031">
    <property type="entry name" value="RNA HELICASE"/>
    <property type="match status" value="1"/>
</dbReference>
<comment type="function">
    <text evidence="5">RNA helicase.</text>
</comment>
<organism evidence="7 8">
    <name type="scientific">Saccharomycopsis crataegensis</name>
    <dbReference type="NCBI Taxonomy" id="43959"/>
    <lineage>
        <taxon>Eukaryota</taxon>
        <taxon>Fungi</taxon>
        <taxon>Dikarya</taxon>
        <taxon>Ascomycota</taxon>
        <taxon>Saccharomycotina</taxon>
        <taxon>Saccharomycetes</taxon>
        <taxon>Saccharomycopsidaceae</taxon>
        <taxon>Saccharomycopsis</taxon>
    </lineage>
</organism>
<evidence type="ECO:0000256" key="4">
    <source>
        <dbReference type="ARBA" id="ARBA00022840"/>
    </source>
</evidence>
<keyword evidence="1 5" id="KW-0547">Nucleotide-binding</keyword>
<protein>
    <recommendedName>
        <fullName evidence="5">ATP-dependent RNA helicase</fullName>
        <ecNumber evidence="5">3.6.4.13</ecNumber>
    </recommendedName>
</protein>
<dbReference type="AlphaFoldDB" id="A0AAV5QEJ6"/>
<comment type="domain">
    <text evidence="5">The Q motif is unique to and characteristic of the DEAD box family of RNA helicases and controls ATP binding and hydrolysis.</text>
</comment>
<keyword evidence="5" id="KW-0694">RNA-binding</keyword>
<dbReference type="GO" id="GO:0003723">
    <property type="term" value="F:RNA binding"/>
    <property type="evidence" value="ECO:0007669"/>
    <property type="project" value="UniProtKB-UniRule"/>
</dbReference>
<dbReference type="GO" id="GO:0003724">
    <property type="term" value="F:RNA helicase activity"/>
    <property type="evidence" value="ECO:0007669"/>
    <property type="project" value="UniProtKB-EC"/>
</dbReference>
<dbReference type="Proteomes" id="UP001360560">
    <property type="component" value="Unassembled WGS sequence"/>
</dbReference>
<dbReference type="InterPro" id="IPR011545">
    <property type="entry name" value="DEAD/DEAH_box_helicase_dom"/>
</dbReference>
<evidence type="ECO:0000313" key="7">
    <source>
        <dbReference type="EMBL" id="GMM33001.1"/>
    </source>
</evidence>
<dbReference type="InterPro" id="IPR027417">
    <property type="entry name" value="P-loop_NTPase"/>
</dbReference>
<dbReference type="GO" id="GO:0016787">
    <property type="term" value="F:hydrolase activity"/>
    <property type="evidence" value="ECO:0007669"/>
    <property type="project" value="UniProtKB-KW"/>
</dbReference>
<name>A0AAV5QEJ6_9ASCO</name>
<dbReference type="EMBL" id="BTFZ01000001">
    <property type="protein sequence ID" value="GMM33001.1"/>
    <property type="molecule type" value="Genomic_DNA"/>
</dbReference>
<dbReference type="Pfam" id="PF00270">
    <property type="entry name" value="DEAD"/>
    <property type="match status" value="1"/>
</dbReference>
<comment type="catalytic activity">
    <reaction evidence="5">
        <text>ATP + H2O = ADP + phosphate + H(+)</text>
        <dbReference type="Rhea" id="RHEA:13065"/>
        <dbReference type="ChEBI" id="CHEBI:15377"/>
        <dbReference type="ChEBI" id="CHEBI:15378"/>
        <dbReference type="ChEBI" id="CHEBI:30616"/>
        <dbReference type="ChEBI" id="CHEBI:43474"/>
        <dbReference type="ChEBI" id="CHEBI:456216"/>
        <dbReference type="EC" id="3.6.4.13"/>
    </reaction>
</comment>
<evidence type="ECO:0000256" key="1">
    <source>
        <dbReference type="ARBA" id="ARBA00022741"/>
    </source>
</evidence>
<dbReference type="GO" id="GO:0005524">
    <property type="term" value="F:ATP binding"/>
    <property type="evidence" value="ECO:0007669"/>
    <property type="project" value="UniProtKB-UniRule"/>
</dbReference>
<evidence type="ECO:0000256" key="5">
    <source>
        <dbReference type="RuleBase" id="RU365068"/>
    </source>
</evidence>
<comment type="similarity">
    <text evidence="5">Belongs to the DEAD box helicase family.</text>
</comment>
<feature type="domain" description="DEAD/DEAH-box helicase" evidence="6">
    <location>
        <begin position="51"/>
        <end position="206"/>
    </location>
</feature>
<dbReference type="SUPFAM" id="SSF52540">
    <property type="entry name" value="P-loop containing nucleoside triphosphate hydrolases"/>
    <property type="match status" value="1"/>
</dbReference>
<evidence type="ECO:0000313" key="8">
    <source>
        <dbReference type="Proteomes" id="UP001360560"/>
    </source>
</evidence>
<sequence>MILRQIRRFHNKNFKLSVDPSVNSSFSELKMVPRVTDVLPNIKINPNYPTTTQRKILSVLSAKYSLLSRHHPGTGKSMSFLLHSLNLRVNKVSNNATLKNKNDILPSGLLLMNSANCVLQCRDLFRKMYPTPNDLPFSVEFLYRSSESEVEERQVESLLSNSTKCHLIVSTPSRLLDIISQSSPSSLPDLQNLRFIGVDDADSQLLDANNEEIIDYNQPHKAQPAELLIDYLVKNNRKSEFLQLGFLNSTSINANLRSFLEHKTDAWFSGKDTKSNNCVTIGAPEIDIYKTISGRRISKDIEVIGIATSKSEENQVILKNIKIPDIPEAGSQLLKEISSPETQKFDKEFKKYRLSADVKSKINNEQFLNESFESLRFFLKDILGKKESPLLVIPDTISILKVQELLVNNNIDSKIWKINGPSDKLYSTFEDFMKHKAGENPKILISSMHGIGGITFPQLKTIIGFGIDTFKDSNAFVKLASRLRYWRKGLVDPVKEFTYVLDQMDKPSESTGNAVESEETIHETGKNEVKNTSKIILFTSKKDFCAREALALYRTILKSGLKRLNPINRCPVETLSDYNFDSKQDQA</sequence>
<keyword evidence="4 5" id="KW-0067">ATP-binding</keyword>
<dbReference type="EC" id="3.6.4.13" evidence="5"/>
<dbReference type="GeneID" id="90070980"/>
<evidence type="ECO:0000259" key="6">
    <source>
        <dbReference type="Pfam" id="PF00270"/>
    </source>
</evidence>
<dbReference type="Gene3D" id="3.40.50.300">
    <property type="entry name" value="P-loop containing nucleotide triphosphate hydrolases"/>
    <property type="match status" value="1"/>
</dbReference>
<comment type="caution">
    <text evidence="7">The sequence shown here is derived from an EMBL/GenBank/DDBJ whole genome shotgun (WGS) entry which is preliminary data.</text>
</comment>